<dbReference type="EMBL" id="CP097504">
    <property type="protein sequence ID" value="URD86339.1"/>
    <property type="molecule type" value="Genomic_DNA"/>
</dbReference>
<evidence type="ECO:0000313" key="1">
    <source>
        <dbReference type="EMBL" id="URD86339.1"/>
    </source>
</evidence>
<name>A0A9E7JMS4_9LILI</name>
<keyword evidence="2" id="KW-1185">Reference proteome</keyword>
<gene>
    <name evidence="1" type="ORF">MUK42_15811</name>
</gene>
<organism evidence="1 2">
    <name type="scientific">Musa troglodytarum</name>
    <name type="common">fe'i banana</name>
    <dbReference type="NCBI Taxonomy" id="320322"/>
    <lineage>
        <taxon>Eukaryota</taxon>
        <taxon>Viridiplantae</taxon>
        <taxon>Streptophyta</taxon>
        <taxon>Embryophyta</taxon>
        <taxon>Tracheophyta</taxon>
        <taxon>Spermatophyta</taxon>
        <taxon>Magnoliopsida</taxon>
        <taxon>Liliopsida</taxon>
        <taxon>Zingiberales</taxon>
        <taxon>Musaceae</taxon>
        <taxon>Musa</taxon>
    </lineage>
</organism>
<protein>
    <submittedName>
        <fullName evidence="1">Uncharacterized protein</fullName>
    </submittedName>
</protein>
<dbReference type="AlphaFoldDB" id="A0A9E7JMS4"/>
<evidence type="ECO:0000313" key="2">
    <source>
        <dbReference type="Proteomes" id="UP001055439"/>
    </source>
</evidence>
<accession>A0A9E7JMS4</accession>
<dbReference type="Proteomes" id="UP001055439">
    <property type="component" value="Chromosome 2"/>
</dbReference>
<reference evidence="1" key="1">
    <citation type="submission" date="2022-05" db="EMBL/GenBank/DDBJ databases">
        <title>The Musa troglodytarum L. genome provides insights into the mechanism of non-climacteric behaviour and enrichment of carotenoids.</title>
        <authorList>
            <person name="Wang J."/>
        </authorList>
    </citation>
    <scope>NUCLEOTIDE SEQUENCE</scope>
    <source>
        <tissue evidence="1">Leaf</tissue>
    </source>
</reference>
<proteinExistence type="predicted"/>
<sequence>MGVCFLWTYPLQQRYEYKQSMFSKMESSSQETAPQLLQQQCHRKDLATQGFGIRVRLHVPTIWYKQFVFHCPFAASSFLPAVNVQ</sequence>